<accession>A0A3P7J8F4</accession>
<evidence type="ECO:0000313" key="2">
    <source>
        <dbReference type="EMBL" id="VDM76209.1"/>
    </source>
</evidence>
<dbReference type="PANTHER" id="PTHR43319">
    <property type="entry name" value="BETA-LACTAMASE-RELATED"/>
    <property type="match status" value="1"/>
</dbReference>
<dbReference type="Gene3D" id="3.40.710.10">
    <property type="entry name" value="DD-peptidase/beta-lactamase superfamily"/>
    <property type="match status" value="1"/>
</dbReference>
<sequence>MNFRNNFRRGWERDGAALCVYYQVDLISIKTHGECVVDIWGGFADRECERRWREDTLQIIFSTSKVGWQIEAPIITELCTSQLWLSGSRCDLRCYACRSRASQILRQNIFVLAGVRKAWKGEYNSRDGVSTYGVYFKTYTINECECYIKLQSGLACLDGKISYEDACDHERMARYIEESIIRRTDLKKRGIGQFFKEEIADKHGKCMNEDSSMTD</sequence>
<dbReference type="InterPro" id="IPR052907">
    <property type="entry name" value="Beta-lactamase/esterase"/>
</dbReference>
<proteinExistence type="predicted"/>
<dbReference type="Pfam" id="PF00144">
    <property type="entry name" value="Beta-lactamase"/>
    <property type="match status" value="1"/>
</dbReference>
<dbReference type="Proteomes" id="UP000270094">
    <property type="component" value="Unassembled WGS sequence"/>
</dbReference>
<dbReference type="InterPro" id="IPR012338">
    <property type="entry name" value="Beta-lactam/transpept-like"/>
</dbReference>
<dbReference type="PANTHER" id="PTHR43319:SF3">
    <property type="entry name" value="BETA-LACTAMASE-RELATED DOMAIN-CONTAINING PROTEIN"/>
    <property type="match status" value="1"/>
</dbReference>
<evidence type="ECO:0000259" key="1">
    <source>
        <dbReference type="Pfam" id="PF00144"/>
    </source>
</evidence>
<name>A0A3P7J8F4_STRVU</name>
<dbReference type="EMBL" id="UYYB01096545">
    <property type="protein sequence ID" value="VDM76209.1"/>
    <property type="molecule type" value="Genomic_DNA"/>
</dbReference>
<reference evidence="2 3" key="1">
    <citation type="submission" date="2018-11" db="EMBL/GenBank/DDBJ databases">
        <authorList>
            <consortium name="Pathogen Informatics"/>
        </authorList>
    </citation>
    <scope>NUCLEOTIDE SEQUENCE [LARGE SCALE GENOMIC DNA]</scope>
</reference>
<dbReference type="SUPFAM" id="SSF56601">
    <property type="entry name" value="beta-lactamase/transpeptidase-like"/>
    <property type="match status" value="1"/>
</dbReference>
<organism evidence="2 3">
    <name type="scientific">Strongylus vulgaris</name>
    <name type="common">Blood worm</name>
    <dbReference type="NCBI Taxonomy" id="40348"/>
    <lineage>
        <taxon>Eukaryota</taxon>
        <taxon>Metazoa</taxon>
        <taxon>Ecdysozoa</taxon>
        <taxon>Nematoda</taxon>
        <taxon>Chromadorea</taxon>
        <taxon>Rhabditida</taxon>
        <taxon>Rhabditina</taxon>
        <taxon>Rhabditomorpha</taxon>
        <taxon>Strongyloidea</taxon>
        <taxon>Strongylidae</taxon>
        <taxon>Strongylus</taxon>
    </lineage>
</organism>
<dbReference type="AlphaFoldDB" id="A0A3P7J8F4"/>
<protein>
    <recommendedName>
        <fullName evidence="1">Beta-lactamase-related domain-containing protein</fullName>
    </recommendedName>
</protein>
<dbReference type="OrthoDB" id="5946976at2759"/>
<gene>
    <name evidence="2" type="ORF">SVUK_LOCUS11207</name>
</gene>
<feature type="domain" description="Beta-lactamase-related" evidence="1">
    <location>
        <begin position="3"/>
        <end position="66"/>
    </location>
</feature>
<keyword evidence="3" id="KW-1185">Reference proteome</keyword>
<evidence type="ECO:0000313" key="3">
    <source>
        <dbReference type="Proteomes" id="UP000270094"/>
    </source>
</evidence>
<dbReference type="InterPro" id="IPR001466">
    <property type="entry name" value="Beta-lactam-related"/>
</dbReference>